<evidence type="ECO:0000256" key="6">
    <source>
        <dbReference type="ARBA" id="ARBA00023237"/>
    </source>
</evidence>
<dbReference type="RefSeq" id="WP_224461522.1">
    <property type="nucleotide sequence ID" value="NZ_JAIQZE010000010.1"/>
</dbReference>
<feature type="signal peptide" evidence="8">
    <location>
        <begin position="1"/>
        <end position="22"/>
    </location>
</feature>
<comment type="subcellular location">
    <subcellularLocation>
        <location evidence="1 7">Cell outer membrane</location>
        <topology evidence="1 7">Multi-pass membrane protein</topology>
    </subcellularLocation>
</comment>
<dbReference type="SUPFAM" id="SSF56935">
    <property type="entry name" value="Porins"/>
    <property type="match status" value="1"/>
</dbReference>
<evidence type="ECO:0000256" key="3">
    <source>
        <dbReference type="ARBA" id="ARBA00022452"/>
    </source>
</evidence>
<evidence type="ECO:0000259" key="9">
    <source>
        <dbReference type="Pfam" id="PF07715"/>
    </source>
</evidence>
<dbReference type="Pfam" id="PF07715">
    <property type="entry name" value="Plug"/>
    <property type="match status" value="1"/>
</dbReference>
<organism evidence="11 12">
    <name type="scientific">Psychroflexus longus</name>
    <dbReference type="NCBI Taxonomy" id="2873596"/>
    <lineage>
        <taxon>Bacteria</taxon>
        <taxon>Pseudomonadati</taxon>
        <taxon>Bacteroidota</taxon>
        <taxon>Flavobacteriia</taxon>
        <taxon>Flavobacteriales</taxon>
        <taxon>Flavobacteriaceae</taxon>
        <taxon>Psychroflexus</taxon>
    </lineage>
</organism>
<dbReference type="InterPro" id="IPR039426">
    <property type="entry name" value="TonB-dep_rcpt-like"/>
</dbReference>
<proteinExistence type="inferred from homology"/>
<evidence type="ECO:0000256" key="7">
    <source>
        <dbReference type="PROSITE-ProRule" id="PRU01360"/>
    </source>
</evidence>
<feature type="domain" description="Outer membrane protein beta-barrel" evidence="10">
    <location>
        <begin position="721"/>
        <end position="825"/>
    </location>
</feature>
<accession>A0ABS7XJM0</accession>
<evidence type="ECO:0000313" key="12">
    <source>
        <dbReference type="Proteomes" id="UP001199314"/>
    </source>
</evidence>
<name>A0ABS7XJM0_9FLAO</name>
<sequence>MKTKLNGILMLFLALTVQFSIAQTKTVTGTVTDNTGLPLPGVNVLVKGTTQGTQTDFDGNYSIDVEPTQQLEFSYIGFTTQTIAVSNKSEINVQMESGEALDEVVVVGFGTSREKKSLGYSVSAVESEGLEDRSEGDLGRVLQGKASGVVINNSSGVSGSATNINIRGYTSINGSNQPLFIVDGVPISNDTNGVGDFEDGNAGSSRSLDLDPNSIESVSVLKGFAAATVYGSAGKNGVILITTKAGSAGERQKKSEVSVSQGIFFNEIASLPDYNSKYGNGFDGAFGNFFSNWGPGFNAEGFGGYPQQGSGINADGTYNHPYNRANLADVFPEFQGATLQWENQPNNVKDFFRTGLVKNTSVNIGKTSEDGKISYNVNFGHLDDEGFTPNNSLSRTNFSVGGRALLSNKLTVNSTINVSRTDFKTPPVALGDGNSTTGDGLSVYSNIFFTPRNIPLMEIPFQNPVTGASVYYRNDEAIPNPRWVANNSFVRQTTSRFNTANTLTYEINESLNFLYRGGLDIYSERNETGTNIGATIGPVLGEYSSFTNTNIVWDHNFQLNGEYDLTSDLNVNFTLGATSRYNKFQRDGVRSSGQIVFDVFRHFNFRQQSPIQFETFQNIVGVYGVADFEYKDYLYFNLSARNDWVSNQENNSQFYPSTSVSFLPTSAFSDLRSQDGLNYLKIRAGYGTSAGFASGFPTVNTLPLNTRFFQSAGSSTPIASNSLSRVLANPDIRPELYEEYEIGLEARALDNRISLDFSYFKRNTQDLIINRPLAPTTGFTSTQFNIGEIQGYGFEGDLGIDVIQNDGTGLNWNVNLNYTKIRSNVTDLGLEPTDDPVDNAIPYSGFSNLGNAAIEGLPFSTMIGSSVARDEDGNPLVNSQGTYVIDNGPNVIGDATPDFLTNFSTTLSYKNFTFNALISYQHGGDIYSNTIATMLGRGVTTDTENRLDTYILPGVLADSGQPNDIQINNSTYYFDVFGIGAPDELKVYDGSFVRLQEVSLTYKFPKEWLDSTPFGNLSLSVQGNNLWYNAPNTPDGVNFDPNIIGTGVGNGRGFDFLNGPSGKRYGFTLRATF</sequence>
<dbReference type="Proteomes" id="UP001199314">
    <property type="component" value="Unassembled WGS sequence"/>
</dbReference>
<dbReference type="PROSITE" id="PS52016">
    <property type="entry name" value="TONB_DEPENDENT_REC_3"/>
    <property type="match status" value="1"/>
</dbReference>
<keyword evidence="4 7" id="KW-0812">Transmembrane</keyword>
<keyword evidence="6 7" id="KW-0998">Cell outer membrane</keyword>
<reference evidence="12" key="1">
    <citation type="submission" date="2023-07" db="EMBL/GenBank/DDBJ databases">
        <title>Novel species isolated from saline lakes on Tibetan Plateau.</title>
        <authorList>
            <person name="Lu H."/>
        </authorList>
    </citation>
    <scope>NUCLEOTIDE SEQUENCE [LARGE SCALE GENOMIC DNA]</scope>
    <source>
        <strain evidence="12">CAK8W</strain>
    </source>
</reference>
<evidence type="ECO:0000256" key="2">
    <source>
        <dbReference type="ARBA" id="ARBA00022448"/>
    </source>
</evidence>
<dbReference type="EMBL" id="JAIQZE010000010">
    <property type="protein sequence ID" value="MBZ9779174.1"/>
    <property type="molecule type" value="Genomic_DNA"/>
</dbReference>
<comment type="caution">
    <text evidence="11">The sequence shown here is derived from an EMBL/GenBank/DDBJ whole genome shotgun (WGS) entry which is preliminary data.</text>
</comment>
<dbReference type="Pfam" id="PF14905">
    <property type="entry name" value="OMP_b-brl_3"/>
    <property type="match status" value="1"/>
</dbReference>
<evidence type="ECO:0000259" key="10">
    <source>
        <dbReference type="Pfam" id="PF14905"/>
    </source>
</evidence>
<dbReference type="Gene3D" id="2.40.170.20">
    <property type="entry name" value="TonB-dependent receptor, beta-barrel domain"/>
    <property type="match status" value="1"/>
</dbReference>
<keyword evidence="3 7" id="KW-1134">Transmembrane beta strand</keyword>
<dbReference type="InterPro" id="IPR008969">
    <property type="entry name" value="CarboxyPept-like_regulatory"/>
</dbReference>
<dbReference type="Pfam" id="PF13715">
    <property type="entry name" value="CarbopepD_reg_2"/>
    <property type="match status" value="1"/>
</dbReference>
<dbReference type="InterPro" id="IPR037066">
    <property type="entry name" value="Plug_dom_sf"/>
</dbReference>
<keyword evidence="5 7" id="KW-0472">Membrane</keyword>
<feature type="chain" id="PRO_5046622991" evidence="8">
    <location>
        <begin position="23"/>
        <end position="1073"/>
    </location>
</feature>
<dbReference type="InterPro" id="IPR012910">
    <property type="entry name" value="Plug_dom"/>
</dbReference>
<dbReference type="InterPro" id="IPR036942">
    <property type="entry name" value="Beta-barrel_TonB_sf"/>
</dbReference>
<evidence type="ECO:0000256" key="4">
    <source>
        <dbReference type="ARBA" id="ARBA00022692"/>
    </source>
</evidence>
<evidence type="ECO:0000256" key="5">
    <source>
        <dbReference type="ARBA" id="ARBA00023136"/>
    </source>
</evidence>
<keyword evidence="12" id="KW-1185">Reference proteome</keyword>
<dbReference type="InterPro" id="IPR023996">
    <property type="entry name" value="TonB-dep_OMP_SusC/RagA"/>
</dbReference>
<evidence type="ECO:0000256" key="1">
    <source>
        <dbReference type="ARBA" id="ARBA00004571"/>
    </source>
</evidence>
<dbReference type="InterPro" id="IPR041700">
    <property type="entry name" value="OMP_b-brl_3"/>
</dbReference>
<gene>
    <name evidence="11" type="ORF">LB452_09575</name>
</gene>
<dbReference type="NCBIfam" id="TIGR04056">
    <property type="entry name" value="OMP_RagA_SusC"/>
    <property type="match status" value="1"/>
</dbReference>
<keyword evidence="2 7" id="KW-0813">Transport</keyword>
<evidence type="ECO:0000313" key="11">
    <source>
        <dbReference type="EMBL" id="MBZ9779174.1"/>
    </source>
</evidence>
<keyword evidence="8" id="KW-0732">Signal</keyword>
<protein>
    <submittedName>
        <fullName evidence="11">SusC/RagA family TonB-linked outer membrane protein</fullName>
    </submittedName>
</protein>
<dbReference type="Gene3D" id="2.170.130.10">
    <property type="entry name" value="TonB-dependent receptor, plug domain"/>
    <property type="match status" value="1"/>
</dbReference>
<feature type="domain" description="TonB-dependent receptor plug" evidence="9">
    <location>
        <begin position="115"/>
        <end position="238"/>
    </location>
</feature>
<dbReference type="SUPFAM" id="SSF49464">
    <property type="entry name" value="Carboxypeptidase regulatory domain-like"/>
    <property type="match status" value="1"/>
</dbReference>
<dbReference type="Gene3D" id="2.60.40.1120">
    <property type="entry name" value="Carboxypeptidase-like, regulatory domain"/>
    <property type="match status" value="1"/>
</dbReference>
<evidence type="ECO:0000256" key="8">
    <source>
        <dbReference type="SAM" id="SignalP"/>
    </source>
</evidence>
<comment type="similarity">
    <text evidence="7">Belongs to the TonB-dependent receptor family.</text>
</comment>